<organism evidence="1">
    <name type="scientific">uncultured Caudovirales phage</name>
    <dbReference type="NCBI Taxonomy" id="2100421"/>
    <lineage>
        <taxon>Viruses</taxon>
        <taxon>Duplodnaviria</taxon>
        <taxon>Heunggongvirae</taxon>
        <taxon>Uroviricota</taxon>
        <taxon>Caudoviricetes</taxon>
        <taxon>Peduoviridae</taxon>
        <taxon>Maltschvirus</taxon>
        <taxon>Maltschvirus maltsch</taxon>
    </lineage>
</organism>
<reference evidence="1" key="1">
    <citation type="submission" date="2020-04" db="EMBL/GenBank/DDBJ databases">
        <authorList>
            <person name="Chiriac C."/>
            <person name="Salcher M."/>
            <person name="Ghai R."/>
            <person name="Kavagutti S V."/>
        </authorList>
    </citation>
    <scope>NUCLEOTIDE SEQUENCE</scope>
</reference>
<gene>
    <name evidence="1" type="ORF">UFOVP46_35</name>
</gene>
<proteinExistence type="predicted"/>
<evidence type="ECO:0000313" key="1">
    <source>
        <dbReference type="EMBL" id="CAB4123530.1"/>
    </source>
</evidence>
<accession>A0A6J5KTS3</accession>
<sequence length="676" mass="72823">MPKYGNTFYQQGYYGQKSALLYSVSPFFATAIDYGLVSLTWAAPQGSFIGARLVRNQDAFAETPEDGVIIWSEYTTTSSLSRSTFLDGYDNLEDSDPLNDIAIVSGRYAYYRMWIQKMDSTWVVAGDTFTIVPKNHITKANHTDDVTSTHDKVMDLLPRVFTSATHSPIDEVDPDSAISTFLEGFSFTLDEMLTVADLVKPEISGRNMSPILVSLRANELGLTSEAALNLKLQKRLNREAVYMYSRKGTLGALKTLVESVTGFSTTLTSSPNLMLTNQDSTFNKSIGSWLPIGNCTIALEQAVVPPTAEPLATELSYTAKVVVGTSGSKVSNGADTPVTKGIPVTSGTAYSFSFYCKSGGTVALTSNIRWYNYLGAEITTTQTPVSGSATTSWTKSTATFTAPTGAAYASVEITFGATGTVWLDMCQFSNSSITSYHEARGVDIFLLPKKYNYIENPSFTPFSDEDSDWVVSVGSAGTFVTPTTLPNVSDGSHMFSVALANGSNSSITAVSDAGVVSTGTYYTFSIYGQTASGTESMSLNIAAHDIADGYLTATNSVPVVLTTTWDRHQVTVFVPDTFSAATTYFTVSLSGTTTGKTIHLDAAQLEPYFYATDYFDGDLAGFGAVWGAGANDSPSYQYPEKSIKIIRLIDEVNKFIPKNTPWTITTYGGLEASGIS</sequence>
<protein>
    <recommendedName>
        <fullName evidence="2">CBM-cenC domain-containing protein</fullName>
    </recommendedName>
</protein>
<dbReference type="Gene3D" id="2.60.120.260">
    <property type="entry name" value="Galactose-binding domain-like"/>
    <property type="match status" value="2"/>
</dbReference>
<evidence type="ECO:0008006" key="2">
    <source>
        <dbReference type="Google" id="ProtNLM"/>
    </source>
</evidence>
<name>A0A6J5KTS3_9CAUD</name>
<dbReference type="InterPro" id="IPR008979">
    <property type="entry name" value="Galactose-bd-like_sf"/>
</dbReference>
<dbReference type="SUPFAM" id="SSF49785">
    <property type="entry name" value="Galactose-binding domain-like"/>
    <property type="match status" value="2"/>
</dbReference>
<dbReference type="EMBL" id="LR796174">
    <property type="protein sequence ID" value="CAB4123530.1"/>
    <property type="molecule type" value="Genomic_DNA"/>
</dbReference>